<dbReference type="SUPFAM" id="SSF69318">
    <property type="entry name" value="Integrin alpha N-terminal domain"/>
    <property type="match status" value="2"/>
</dbReference>
<dbReference type="InterPro" id="IPR028994">
    <property type="entry name" value="Integrin_alpha_N"/>
</dbReference>
<keyword evidence="4" id="KW-1185">Reference proteome</keyword>
<dbReference type="NCBIfam" id="TIGR01451">
    <property type="entry name" value="B_ant_repeat"/>
    <property type="match status" value="1"/>
</dbReference>
<evidence type="ECO:0000313" key="4">
    <source>
        <dbReference type="Proteomes" id="UP000223913"/>
    </source>
</evidence>
<dbReference type="NCBIfam" id="TIGR04183">
    <property type="entry name" value="Por_Secre_tail"/>
    <property type="match status" value="1"/>
</dbReference>
<evidence type="ECO:0000313" key="3">
    <source>
        <dbReference type="EMBL" id="PHN03646.1"/>
    </source>
</evidence>
<feature type="domain" description="DUF7619" evidence="2">
    <location>
        <begin position="599"/>
        <end position="734"/>
    </location>
</feature>
<dbReference type="OrthoDB" id="1110367at2"/>
<proteinExistence type="predicted"/>
<feature type="domain" description="Secretion system C-terminal sorting" evidence="1">
    <location>
        <begin position="1559"/>
        <end position="1631"/>
    </location>
</feature>
<dbReference type="InterPro" id="IPR047589">
    <property type="entry name" value="DUF11_rpt"/>
</dbReference>
<dbReference type="Gene3D" id="2.60.40.10">
    <property type="entry name" value="Immunoglobulins"/>
    <property type="match status" value="1"/>
</dbReference>
<dbReference type="Pfam" id="PF24595">
    <property type="entry name" value="DUF7619"/>
    <property type="match status" value="1"/>
</dbReference>
<dbReference type="InterPro" id="IPR026444">
    <property type="entry name" value="Secre_tail"/>
</dbReference>
<gene>
    <name evidence="3" type="ORF">CRP01_25650</name>
</gene>
<dbReference type="InterPro" id="IPR055353">
    <property type="entry name" value="DUF7619"/>
</dbReference>
<sequence length="1634" mass="178317">MYMTFSLPLRRYGYTALFSLVLSLPVLGQQFGQPQSLFDLSWLSPEKFVFFDITADGNDDILTVKDSVFTGLINRPPFNSDKDRWQIVESNTFELPIEHITHADLDGDGLEDLILFSEASEDAFVTWMKYFEAGNGKQDRFESQHTFYYPEGDQVYSNPVFHLEDMDQDGDIDILYRRTATPILLENTDGAGNFSIRAELTDLTFTMIFMQDLNKDGLADMLIDRDGTYSIRFNDGNANFVNETSVTRKQGIAPNSTFLNDSLIVGYYIPPGQESGNYRINKLANGTLSSVTGSSVTLSEDYFFYDFNKDGIKDQVHVNFGFDSEFLEVTFFDPNNVLNSSFQHYQTQASQVSKGDIDHDGWDDIVYQYQGKFSWIENLAQDFNVAGTAFIDLNGNKQRDAGEPALANARITSPDFDFEVFTNEEGDYSITLPVGTYQMEASFFDNNIQSAEEEPKTIEIANGQQLTGVDFAFNFTGGTKNFDISLFSSITRCDNEVRFSLIYENTGDATTDGSIELNIDDRTEFVSAAIPPSSMDGPTLTWDFSGLAPLEKRKIEFFLHMPTAQFIGDSLTFKARIQDAANIISQTDNYRSLLRCSFDPNDKQVDPVGYGPDYLTLFEEEELEYLIRFQNTGNDTAFNIRITDELHPLLDISSFQVVSASHRYRAEIADRTLTFFFDDILLPDSTTNLEGSQGYVLFRINRLADLEEGAQITNQANIYFDRNEPIVTNEVINTFVSYICTELREEIQQTICAGETFEGYATSGTYVDQFTTINGCDSTRTLILTVLESSSATINREICAGGNIEGYTVSGTYIDTFTAANGCDSIRTLVLTVKDNISTTISREICAGGNVEGYDASGTYTDTFTAANGCDSTRTLVLTVNENISTTISREICAGGNVEGYDASGTYTDTFTAANGCDSTRTLLLTINNNISTTISREICAGENVEGYDTSGTYTDTFTAVNGCDSTRTLVLTVNDNISTTINREICIGGNVEGYDASGTYTDTFTAANGCDSTRTLVLIVNDNITTTINREICAGGNVEGYDASGTYTDTFTAANGCDSTRTLVLTVNDNISTTISREICAGGNVEGYAASGTYTDTFTAANGCDSTRTLVLTVNDNISTTISREICAGGNVEGYDASGTYTDTFTAANGCDSTRILVLTVNENISTTISREICVGGNVEGYDASGTYTDTFTAANGCDSTRTLVLIVNDNVSTTISREICAGGNVEGYNASGTYTDTFTAANGCDSTRILVLTVNDNISTTISREICAGGNVEGYDASGTYTDTFTAANGCDSTRILVLTVNENISTTISREICAGGNVEGYDASGTYTDTFTAANGCDSTRILVLTVNDNISTTISREICAGESLEGYDASGMYRDIFIAASGCDSIRTLQLTVLSPVSTTIEREICEGESLEGYAAPGTYTDTFIGSNGCDSIRTLVLSLTPVHQSTLDITVCDETLQGPPETTTEISTFIASNGCDSIVTVNYHRIPLETIAVDTAICAGDSLYGYGEAGLYVDTLYDSGTCRTIRTLQLNVLGAGDAQCLVPTLDPEAFGVRIFPNPVVQLLTVSFDEHLNERVQVRLLDLRGRVIMEEDHLTRSNLQLDLSALPGGMYLLELNRGRQSTVQKVIKME</sequence>
<reference evidence="3 4" key="1">
    <citation type="submission" date="2017-10" db="EMBL/GenBank/DDBJ databases">
        <title>The draft genome sequence of Lewinella nigricans NBRC 102662.</title>
        <authorList>
            <person name="Wang K."/>
        </authorList>
    </citation>
    <scope>NUCLEOTIDE SEQUENCE [LARGE SCALE GENOMIC DNA]</scope>
    <source>
        <strain evidence="3 4">NBRC 102662</strain>
    </source>
</reference>
<name>A0A2D0N5I7_FLAN2</name>
<accession>A0A2D0N5I7</accession>
<dbReference type="Proteomes" id="UP000223913">
    <property type="component" value="Unassembled WGS sequence"/>
</dbReference>
<evidence type="ECO:0000259" key="1">
    <source>
        <dbReference type="Pfam" id="PF18962"/>
    </source>
</evidence>
<dbReference type="Pfam" id="PF18962">
    <property type="entry name" value="Por_Secre_tail"/>
    <property type="match status" value="1"/>
</dbReference>
<comment type="caution">
    <text evidence="3">The sequence shown here is derived from an EMBL/GenBank/DDBJ whole genome shotgun (WGS) entry which is preliminary data.</text>
</comment>
<evidence type="ECO:0000259" key="2">
    <source>
        <dbReference type="Pfam" id="PF24595"/>
    </source>
</evidence>
<dbReference type="InterPro" id="IPR013783">
    <property type="entry name" value="Ig-like_fold"/>
</dbReference>
<dbReference type="SUPFAM" id="SSF117074">
    <property type="entry name" value="Hypothetical protein PA1324"/>
    <property type="match status" value="1"/>
</dbReference>
<dbReference type="EMBL" id="PDUD01000030">
    <property type="protein sequence ID" value="PHN03646.1"/>
    <property type="molecule type" value="Genomic_DNA"/>
</dbReference>
<protein>
    <submittedName>
        <fullName evidence="3">Uncharacterized protein</fullName>
    </submittedName>
</protein>
<organism evidence="3 4">
    <name type="scientific">Flavilitoribacter nigricans (strain ATCC 23147 / DSM 23189 / NBRC 102662 / NCIMB 1420 / SS-2)</name>
    <name type="common">Lewinella nigricans</name>
    <dbReference type="NCBI Taxonomy" id="1122177"/>
    <lineage>
        <taxon>Bacteria</taxon>
        <taxon>Pseudomonadati</taxon>
        <taxon>Bacteroidota</taxon>
        <taxon>Saprospiria</taxon>
        <taxon>Saprospirales</taxon>
        <taxon>Lewinellaceae</taxon>
        <taxon>Flavilitoribacter</taxon>
    </lineage>
</organism>